<dbReference type="PROSITE" id="PS50181">
    <property type="entry name" value="FBOX"/>
    <property type="match status" value="1"/>
</dbReference>
<feature type="domain" description="F-box" evidence="1">
    <location>
        <begin position="1"/>
        <end position="48"/>
    </location>
</feature>
<dbReference type="GO" id="GO:0004842">
    <property type="term" value="F:ubiquitin-protein transferase activity"/>
    <property type="evidence" value="ECO:0000318"/>
    <property type="project" value="GO_Central"/>
</dbReference>
<evidence type="ECO:0000313" key="2">
    <source>
        <dbReference type="EMBL" id="EFJ23946.1"/>
    </source>
</evidence>
<protein>
    <recommendedName>
        <fullName evidence="1">F-box domain-containing protein</fullName>
    </recommendedName>
</protein>
<evidence type="ECO:0000313" key="3">
    <source>
        <dbReference type="Proteomes" id="UP000001514"/>
    </source>
</evidence>
<dbReference type="SMART" id="SM00256">
    <property type="entry name" value="FBOX"/>
    <property type="match status" value="1"/>
</dbReference>
<dbReference type="GO" id="GO:0031146">
    <property type="term" value="P:SCF-dependent proteasomal ubiquitin-dependent protein catabolic process"/>
    <property type="evidence" value="ECO:0000318"/>
    <property type="project" value="GO_Central"/>
</dbReference>
<dbReference type="KEGG" id="smo:SELMODRAFT_415228"/>
<gene>
    <name evidence="2" type="ORF">SELMODRAFT_415228</name>
</gene>
<dbReference type="SUPFAM" id="SSF81383">
    <property type="entry name" value="F-box domain"/>
    <property type="match status" value="1"/>
</dbReference>
<dbReference type="InterPro" id="IPR001810">
    <property type="entry name" value="F-box_dom"/>
</dbReference>
<accession>D8RVF2</accession>
<dbReference type="Gene3D" id="1.20.1280.50">
    <property type="match status" value="1"/>
</dbReference>
<name>D8RVF2_SELML</name>
<sequence length="265" mass="29754">MTSLSPDLELEILSWLSARDAVRAQLVCKAWAALLRDDSGFKALWRKHGRNTAKTLLLLHHGVNRKTRRLQTRYHYRGPFVSIFKHKGKVTRLRHVPPGLEAVASTTKLAAFGLSRWPRLVPVHGAEDLHEQARLPGGKSADAVMEVGIYKSYMLEVGGEIGVLVEVASGGLRVLVLDRGNWTWNESLKWDWLEKRSKAEIMMQKLLSVELDFTAVANINTPRLKALSESGLSWPEIGKVAAEQSKGVRLSETNQTLDWSRSLQF</sequence>
<proteinExistence type="predicted"/>
<organism evidence="3">
    <name type="scientific">Selaginella moellendorffii</name>
    <name type="common">Spikemoss</name>
    <dbReference type="NCBI Taxonomy" id="88036"/>
    <lineage>
        <taxon>Eukaryota</taxon>
        <taxon>Viridiplantae</taxon>
        <taxon>Streptophyta</taxon>
        <taxon>Embryophyta</taxon>
        <taxon>Tracheophyta</taxon>
        <taxon>Lycopodiopsida</taxon>
        <taxon>Selaginellales</taxon>
        <taxon>Selaginellaceae</taxon>
        <taxon>Selaginella</taxon>
    </lineage>
</organism>
<dbReference type="Pfam" id="PF12937">
    <property type="entry name" value="F-box-like"/>
    <property type="match status" value="1"/>
</dbReference>
<dbReference type="HOGENOM" id="CLU_1051300_0_0_1"/>
<dbReference type="InParanoid" id="D8RVF2"/>
<keyword evidence="3" id="KW-1185">Reference proteome</keyword>
<dbReference type="EMBL" id="GL377591">
    <property type="protein sequence ID" value="EFJ23946.1"/>
    <property type="molecule type" value="Genomic_DNA"/>
</dbReference>
<dbReference type="Gramene" id="EFJ23946">
    <property type="protein sequence ID" value="EFJ23946"/>
    <property type="gene ID" value="SELMODRAFT_415228"/>
</dbReference>
<dbReference type="Proteomes" id="UP000001514">
    <property type="component" value="Unassembled WGS sequence"/>
</dbReference>
<evidence type="ECO:0000259" key="1">
    <source>
        <dbReference type="PROSITE" id="PS50181"/>
    </source>
</evidence>
<dbReference type="AlphaFoldDB" id="D8RVF2"/>
<dbReference type="InterPro" id="IPR036047">
    <property type="entry name" value="F-box-like_dom_sf"/>
</dbReference>
<reference evidence="2 3" key="1">
    <citation type="journal article" date="2011" name="Science">
        <title>The Selaginella genome identifies genetic changes associated with the evolution of vascular plants.</title>
        <authorList>
            <person name="Banks J.A."/>
            <person name="Nishiyama T."/>
            <person name="Hasebe M."/>
            <person name="Bowman J.L."/>
            <person name="Gribskov M."/>
            <person name="dePamphilis C."/>
            <person name="Albert V.A."/>
            <person name="Aono N."/>
            <person name="Aoyama T."/>
            <person name="Ambrose B.A."/>
            <person name="Ashton N.W."/>
            <person name="Axtell M.J."/>
            <person name="Barker E."/>
            <person name="Barker M.S."/>
            <person name="Bennetzen J.L."/>
            <person name="Bonawitz N.D."/>
            <person name="Chapple C."/>
            <person name="Cheng C."/>
            <person name="Correa L.G."/>
            <person name="Dacre M."/>
            <person name="DeBarry J."/>
            <person name="Dreyer I."/>
            <person name="Elias M."/>
            <person name="Engstrom E.M."/>
            <person name="Estelle M."/>
            <person name="Feng L."/>
            <person name="Finet C."/>
            <person name="Floyd S.K."/>
            <person name="Frommer W.B."/>
            <person name="Fujita T."/>
            <person name="Gramzow L."/>
            <person name="Gutensohn M."/>
            <person name="Harholt J."/>
            <person name="Hattori M."/>
            <person name="Heyl A."/>
            <person name="Hirai T."/>
            <person name="Hiwatashi Y."/>
            <person name="Ishikawa M."/>
            <person name="Iwata M."/>
            <person name="Karol K.G."/>
            <person name="Koehler B."/>
            <person name="Kolukisaoglu U."/>
            <person name="Kubo M."/>
            <person name="Kurata T."/>
            <person name="Lalonde S."/>
            <person name="Li K."/>
            <person name="Li Y."/>
            <person name="Litt A."/>
            <person name="Lyons E."/>
            <person name="Manning G."/>
            <person name="Maruyama T."/>
            <person name="Michael T.P."/>
            <person name="Mikami K."/>
            <person name="Miyazaki S."/>
            <person name="Morinaga S."/>
            <person name="Murata T."/>
            <person name="Mueller-Roeber B."/>
            <person name="Nelson D.R."/>
            <person name="Obara M."/>
            <person name="Oguri Y."/>
            <person name="Olmstead R.G."/>
            <person name="Onodera N."/>
            <person name="Petersen B.L."/>
            <person name="Pils B."/>
            <person name="Prigge M."/>
            <person name="Rensing S.A."/>
            <person name="Riano-Pachon D.M."/>
            <person name="Roberts A.W."/>
            <person name="Sato Y."/>
            <person name="Scheller H.V."/>
            <person name="Schulz B."/>
            <person name="Schulz C."/>
            <person name="Shakirov E.V."/>
            <person name="Shibagaki N."/>
            <person name="Shinohara N."/>
            <person name="Shippen D.E."/>
            <person name="Soerensen I."/>
            <person name="Sotooka R."/>
            <person name="Sugimoto N."/>
            <person name="Sugita M."/>
            <person name="Sumikawa N."/>
            <person name="Tanurdzic M."/>
            <person name="Theissen G."/>
            <person name="Ulvskov P."/>
            <person name="Wakazuki S."/>
            <person name="Weng J.K."/>
            <person name="Willats W.W."/>
            <person name="Wipf D."/>
            <person name="Wolf P.G."/>
            <person name="Yang L."/>
            <person name="Zimmer A.D."/>
            <person name="Zhu Q."/>
            <person name="Mitros T."/>
            <person name="Hellsten U."/>
            <person name="Loque D."/>
            <person name="Otillar R."/>
            <person name="Salamov A."/>
            <person name="Schmutz J."/>
            <person name="Shapiro H."/>
            <person name="Lindquist E."/>
            <person name="Lucas S."/>
            <person name="Rokhsar D."/>
            <person name="Grigoriev I.V."/>
        </authorList>
    </citation>
    <scope>NUCLEOTIDE SEQUENCE [LARGE SCALE GENOMIC DNA]</scope>
</reference>